<protein>
    <submittedName>
        <fullName evidence="2">Peptidoglycan-binding protein</fullName>
    </submittedName>
</protein>
<dbReference type="AlphaFoldDB" id="A0AAW9PVH5"/>
<gene>
    <name evidence="2" type="ORF">V2H45_19755</name>
</gene>
<organism evidence="2 3">
    <name type="scientific">Tumidithrix elongata BACA0141</name>
    <dbReference type="NCBI Taxonomy" id="2716417"/>
    <lineage>
        <taxon>Bacteria</taxon>
        <taxon>Bacillati</taxon>
        <taxon>Cyanobacteriota</taxon>
        <taxon>Cyanophyceae</taxon>
        <taxon>Pseudanabaenales</taxon>
        <taxon>Pseudanabaenaceae</taxon>
        <taxon>Tumidithrix</taxon>
        <taxon>Tumidithrix elongata</taxon>
    </lineage>
</organism>
<dbReference type="Proteomes" id="UP001333818">
    <property type="component" value="Unassembled WGS sequence"/>
</dbReference>
<dbReference type="InterPro" id="IPR002477">
    <property type="entry name" value="Peptidoglycan-bd-like"/>
</dbReference>
<dbReference type="Pfam" id="PF01471">
    <property type="entry name" value="PG_binding_1"/>
    <property type="match status" value="2"/>
</dbReference>
<dbReference type="InterPro" id="IPR036366">
    <property type="entry name" value="PGBDSf"/>
</dbReference>
<evidence type="ECO:0000313" key="3">
    <source>
        <dbReference type="Proteomes" id="UP001333818"/>
    </source>
</evidence>
<name>A0AAW9PVH5_9CYAN</name>
<dbReference type="RefSeq" id="WP_330485421.1">
    <property type="nucleotide sequence ID" value="NZ_JAZBJZ010000104.1"/>
</dbReference>
<feature type="domain" description="Peptidoglycan binding-like" evidence="1">
    <location>
        <begin position="93"/>
        <end position="147"/>
    </location>
</feature>
<dbReference type="InterPro" id="IPR036365">
    <property type="entry name" value="PGBD-like_sf"/>
</dbReference>
<comment type="caution">
    <text evidence="2">The sequence shown here is derived from an EMBL/GenBank/DDBJ whole genome shotgun (WGS) entry which is preliminary data.</text>
</comment>
<evidence type="ECO:0000259" key="1">
    <source>
        <dbReference type="Pfam" id="PF01471"/>
    </source>
</evidence>
<reference evidence="2" key="1">
    <citation type="submission" date="2024-01" db="EMBL/GenBank/DDBJ databases">
        <title>Bank of Algae and Cyanobacteria of the Azores (BACA) strain genomes.</title>
        <authorList>
            <person name="Luz R."/>
            <person name="Cordeiro R."/>
            <person name="Fonseca A."/>
            <person name="Goncalves V."/>
        </authorList>
    </citation>
    <scope>NUCLEOTIDE SEQUENCE</scope>
    <source>
        <strain evidence="2">BACA0141</strain>
    </source>
</reference>
<dbReference type="EMBL" id="JAZBJZ010000104">
    <property type="protein sequence ID" value="MEE3718985.1"/>
    <property type="molecule type" value="Genomic_DNA"/>
</dbReference>
<sequence length="469" mass="50390">MNSILRKGSKGADVVQLQQLLKASGYYRGNIDGDFGSGTANAVLSFQQAKGLDADGVVGTRTWQALSASGGFTPTPATSSINSPLLLPGSSGIAVSEAQQLLKTKGYYIGRIDGDFGRLTRDAVVAFQTANALLVNGQVDEDTWNHLRAPAIASPSPTVETVETVESIDIQRSEPDPKSTDPNIPPSSPLVTAWTAGTIYPPTVAPTDPIPPIISTPTPSTTTPPTTPIATTSSAPLVTPLPTSETVSPTPITLASSGKISLVDAAASYNQTKFVYQTEAIKTLDLQIGYTTRQEFLNRWNSGASSGLLTTSLEDAFDNYNGSEFPSQPSALKWLENQLAPAALDRFSRNWQNLPSSSFARVSFVDAAYQYDRVKFPNQLNAISYLDRELTNTPDIKAQFIQRWTIATTGGSNMANSVDPSKISLVDIFDSYNGLRFPSQALALDWLQRQLAPSVLSEFSRQWRSSSPS</sequence>
<dbReference type="SUPFAM" id="SSF47090">
    <property type="entry name" value="PGBD-like"/>
    <property type="match status" value="2"/>
</dbReference>
<evidence type="ECO:0000313" key="2">
    <source>
        <dbReference type="EMBL" id="MEE3718985.1"/>
    </source>
</evidence>
<feature type="domain" description="Peptidoglycan binding-like" evidence="1">
    <location>
        <begin position="11"/>
        <end position="66"/>
    </location>
</feature>
<dbReference type="Gene3D" id="1.10.101.10">
    <property type="entry name" value="PGBD-like superfamily/PGBD"/>
    <property type="match status" value="2"/>
</dbReference>
<keyword evidence="3" id="KW-1185">Reference proteome</keyword>
<proteinExistence type="predicted"/>
<accession>A0AAW9PVH5</accession>